<dbReference type="RefSeq" id="WP_038048840.1">
    <property type="nucleotide sequence ID" value="NZ_JMFG01000016.1"/>
</dbReference>
<keyword evidence="3" id="KW-0813">Transport</keyword>
<dbReference type="Gene3D" id="1.20.1600.10">
    <property type="entry name" value="Outer membrane efflux proteins (OEP)"/>
    <property type="match status" value="1"/>
</dbReference>
<dbReference type="STRING" id="1312852.EG19_02535"/>
<accession>A0A062XZF1</accession>
<evidence type="ECO:0000256" key="4">
    <source>
        <dbReference type="ARBA" id="ARBA00022452"/>
    </source>
</evidence>
<dbReference type="InterPro" id="IPR003423">
    <property type="entry name" value="OMP_efflux"/>
</dbReference>
<feature type="coiled-coil region" evidence="8">
    <location>
        <begin position="328"/>
        <end position="359"/>
    </location>
</feature>
<dbReference type="InterPro" id="IPR051906">
    <property type="entry name" value="TolC-like"/>
</dbReference>
<feature type="chain" id="PRO_5001620320" description="TolC family protein" evidence="9">
    <location>
        <begin position="20"/>
        <end position="432"/>
    </location>
</feature>
<name>A0A062XZF1_9BACT</name>
<evidence type="ECO:0000256" key="7">
    <source>
        <dbReference type="ARBA" id="ARBA00023237"/>
    </source>
</evidence>
<evidence type="ECO:0008006" key="12">
    <source>
        <dbReference type="Google" id="ProtNLM"/>
    </source>
</evidence>
<evidence type="ECO:0000256" key="8">
    <source>
        <dbReference type="SAM" id="Coils"/>
    </source>
</evidence>
<reference evidence="10 11" key="1">
    <citation type="submission" date="2014-04" db="EMBL/GenBank/DDBJ databases">
        <title>The Genome Sequence of Thermoanaerobaculum aquaticum MP-01, The First Cultivated Group 23 Acidobacterium.</title>
        <authorList>
            <person name="Stamps B.W."/>
            <person name="Losey N.A."/>
            <person name="Lawson P.A."/>
            <person name="Stevenson B.S."/>
        </authorList>
    </citation>
    <scope>NUCLEOTIDE SEQUENCE [LARGE SCALE GENOMIC DNA]</scope>
    <source>
        <strain evidence="10 11">MP-01</strain>
    </source>
</reference>
<evidence type="ECO:0000256" key="3">
    <source>
        <dbReference type="ARBA" id="ARBA00022448"/>
    </source>
</evidence>
<dbReference type="AlphaFoldDB" id="A0A062XZF1"/>
<evidence type="ECO:0000256" key="6">
    <source>
        <dbReference type="ARBA" id="ARBA00023136"/>
    </source>
</evidence>
<keyword evidence="9" id="KW-0732">Signal</keyword>
<evidence type="ECO:0000313" key="11">
    <source>
        <dbReference type="Proteomes" id="UP000027284"/>
    </source>
</evidence>
<comment type="caution">
    <text evidence="10">The sequence shown here is derived from an EMBL/GenBank/DDBJ whole genome shotgun (WGS) entry which is preliminary data.</text>
</comment>
<comment type="subcellular location">
    <subcellularLocation>
        <location evidence="1">Cell outer membrane</location>
    </subcellularLocation>
</comment>
<dbReference type="PANTHER" id="PTHR30026">
    <property type="entry name" value="OUTER MEMBRANE PROTEIN TOLC"/>
    <property type="match status" value="1"/>
</dbReference>
<keyword evidence="7" id="KW-0998">Cell outer membrane</keyword>
<dbReference type="GO" id="GO:0015288">
    <property type="term" value="F:porin activity"/>
    <property type="evidence" value="ECO:0007669"/>
    <property type="project" value="TreeGrafter"/>
</dbReference>
<evidence type="ECO:0000256" key="9">
    <source>
        <dbReference type="SAM" id="SignalP"/>
    </source>
</evidence>
<keyword evidence="11" id="KW-1185">Reference proteome</keyword>
<keyword evidence="8" id="KW-0175">Coiled coil</keyword>
<feature type="signal peptide" evidence="9">
    <location>
        <begin position="1"/>
        <end position="19"/>
    </location>
</feature>
<dbReference type="Pfam" id="PF02321">
    <property type="entry name" value="OEP"/>
    <property type="match status" value="2"/>
</dbReference>
<keyword evidence="5" id="KW-0812">Transmembrane</keyword>
<protein>
    <recommendedName>
        <fullName evidence="12">TolC family protein</fullName>
    </recommendedName>
</protein>
<comment type="similarity">
    <text evidence="2">Belongs to the outer membrane factor (OMF) (TC 1.B.17) family.</text>
</comment>
<keyword evidence="6" id="KW-0472">Membrane</keyword>
<organism evidence="10 11">
    <name type="scientific">Thermoanaerobaculum aquaticum</name>
    <dbReference type="NCBI Taxonomy" id="1312852"/>
    <lineage>
        <taxon>Bacteria</taxon>
        <taxon>Pseudomonadati</taxon>
        <taxon>Acidobacteriota</taxon>
        <taxon>Thermoanaerobaculia</taxon>
        <taxon>Thermoanaerobaculales</taxon>
        <taxon>Thermoanaerobaculaceae</taxon>
        <taxon>Thermoanaerobaculum</taxon>
    </lineage>
</organism>
<dbReference type="GO" id="GO:1990281">
    <property type="term" value="C:efflux pump complex"/>
    <property type="evidence" value="ECO:0007669"/>
    <property type="project" value="TreeGrafter"/>
</dbReference>
<evidence type="ECO:0000313" key="10">
    <source>
        <dbReference type="EMBL" id="KDA53870.1"/>
    </source>
</evidence>
<sequence>MKKTTLFLAFLAFPAFSWGQDTLVLTEDKARELALAVSYSLQESQALAAASQAQAAAVASKKKPQMDVQANLIQRSSVPEFRLPAVFGGQTLYSSIESVAGATLTVSQPLDASLSYRTRAAQSRSQQASIQTAQTRLDVALQARLAFWQAVLASSFVAVAEKDLQRAEQNLADTRLLEEAGLATRAAVLTAQAHREQARVALVSARSAAALELATLRSLLHLPPEQPLQLQPNSTPPPEPPALSELLAAALQQRPELAALSHQVEALGLQADAERAEKKPRFSLLAQYDYSRPNPRYFPLENRWHGSWSVGLLANFKAWDSFEAQAKAAAAAAQRDAALAQLEEAKRIVALEVERARQQLEDALALIPAASTALAAAQERERAVRETYLAGLARVEDLLAAESALARAEFELEQSRVRAWMAQARLERSLGQ</sequence>
<keyword evidence="4" id="KW-1134">Transmembrane beta strand</keyword>
<proteinExistence type="inferred from homology"/>
<evidence type="ECO:0000256" key="5">
    <source>
        <dbReference type="ARBA" id="ARBA00022692"/>
    </source>
</evidence>
<dbReference type="PANTHER" id="PTHR30026:SF21">
    <property type="entry name" value="SLR1270 PROTEIN"/>
    <property type="match status" value="1"/>
</dbReference>
<dbReference type="GO" id="GO:0009279">
    <property type="term" value="C:cell outer membrane"/>
    <property type="evidence" value="ECO:0007669"/>
    <property type="project" value="UniProtKB-SubCell"/>
</dbReference>
<evidence type="ECO:0000256" key="2">
    <source>
        <dbReference type="ARBA" id="ARBA00007613"/>
    </source>
</evidence>
<evidence type="ECO:0000256" key="1">
    <source>
        <dbReference type="ARBA" id="ARBA00004442"/>
    </source>
</evidence>
<dbReference type="SUPFAM" id="SSF56954">
    <property type="entry name" value="Outer membrane efflux proteins (OEP)"/>
    <property type="match status" value="1"/>
</dbReference>
<dbReference type="GO" id="GO:0015562">
    <property type="term" value="F:efflux transmembrane transporter activity"/>
    <property type="evidence" value="ECO:0007669"/>
    <property type="project" value="InterPro"/>
</dbReference>
<gene>
    <name evidence="10" type="ORF">EG19_02535</name>
</gene>
<dbReference type="EMBL" id="JMFG01000016">
    <property type="protein sequence ID" value="KDA53870.1"/>
    <property type="molecule type" value="Genomic_DNA"/>
</dbReference>
<dbReference type="Proteomes" id="UP000027284">
    <property type="component" value="Unassembled WGS sequence"/>
</dbReference>